<gene>
    <name evidence="1" type="ORF">EYZ11_011370</name>
</gene>
<keyword evidence="2" id="KW-1185">Reference proteome</keyword>
<proteinExistence type="predicted"/>
<sequence length="363" mass="39276">MVRISVASNGTANLARKDGVYGKHNDEMHTNVRTLEVDFELFFGIVPSNVNKSFSLTLSEQSYLPKVDNPRADWAVIAAFNSFQAYQRGQLGKVQRFATIGTGSGTDMIAALETFPDLEFGAMTDLHQSVVNAAKRNVLNATEKSAPCRAVAKSIYASAGDLLLPLSGQEAFDLIYENLPNIPLTATRSLVDGQMSSTFIGDRTADRVPAHVSEALLDLHYICLYQARVTRLIKPSGAILSSMGGRVPVQSMLDMADAAGYSGRVVSLAWKIQSEPETVISEYAENQRKGSGKYYFYPTSALAAAFGDLSPAAAALHASQIEQNLHHHRLDAEAALEQHYAGIEIGHTVYVMASVLKGASNFV</sequence>
<reference evidence="1 2" key="1">
    <citation type="submission" date="2019-03" db="EMBL/GenBank/DDBJ databases">
        <title>The genome sequence of a newly discovered highly antifungal drug resistant Aspergillus species, Aspergillus tanneri NIH 1004.</title>
        <authorList>
            <person name="Mounaud S."/>
            <person name="Singh I."/>
            <person name="Joardar V."/>
            <person name="Pakala S."/>
            <person name="Pakala S."/>
            <person name="Venepally P."/>
            <person name="Hoover J."/>
            <person name="Nierman W."/>
            <person name="Chung J."/>
            <person name="Losada L."/>
        </authorList>
    </citation>
    <scope>NUCLEOTIDE SEQUENCE [LARGE SCALE GENOMIC DNA]</scope>
    <source>
        <strain evidence="1 2">NIH1004</strain>
    </source>
</reference>
<accession>A0A4S3J2Y3</accession>
<protein>
    <recommendedName>
        <fullName evidence="3">Methyltransferase domain-containing protein</fullName>
    </recommendedName>
</protein>
<name>A0A4S3J2Y3_9EURO</name>
<dbReference type="InterPro" id="IPR029063">
    <property type="entry name" value="SAM-dependent_MTases_sf"/>
</dbReference>
<dbReference type="Gene3D" id="3.40.50.150">
    <property type="entry name" value="Vaccinia Virus protein VP39"/>
    <property type="match status" value="1"/>
</dbReference>
<organism evidence="1 2">
    <name type="scientific">Aspergillus tanneri</name>
    <dbReference type="NCBI Taxonomy" id="1220188"/>
    <lineage>
        <taxon>Eukaryota</taxon>
        <taxon>Fungi</taxon>
        <taxon>Dikarya</taxon>
        <taxon>Ascomycota</taxon>
        <taxon>Pezizomycotina</taxon>
        <taxon>Eurotiomycetes</taxon>
        <taxon>Eurotiomycetidae</taxon>
        <taxon>Eurotiales</taxon>
        <taxon>Aspergillaceae</taxon>
        <taxon>Aspergillus</taxon>
        <taxon>Aspergillus subgen. Circumdati</taxon>
    </lineage>
</organism>
<dbReference type="VEuPathDB" id="FungiDB:EYZ11_011370"/>
<evidence type="ECO:0008006" key="3">
    <source>
        <dbReference type="Google" id="ProtNLM"/>
    </source>
</evidence>
<comment type="caution">
    <text evidence="1">The sequence shown here is derived from an EMBL/GenBank/DDBJ whole genome shotgun (WGS) entry which is preliminary data.</text>
</comment>
<evidence type="ECO:0000313" key="1">
    <source>
        <dbReference type="EMBL" id="THC89183.1"/>
    </source>
</evidence>
<dbReference type="Proteomes" id="UP000308092">
    <property type="component" value="Unassembled WGS sequence"/>
</dbReference>
<dbReference type="EMBL" id="SOSA01000695">
    <property type="protein sequence ID" value="THC89183.1"/>
    <property type="molecule type" value="Genomic_DNA"/>
</dbReference>
<dbReference type="AlphaFoldDB" id="A0A4S3J2Y3"/>
<dbReference type="SUPFAM" id="SSF53335">
    <property type="entry name" value="S-adenosyl-L-methionine-dependent methyltransferases"/>
    <property type="match status" value="1"/>
</dbReference>
<evidence type="ECO:0000313" key="2">
    <source>
        <dbReference type="Proteomes" id="UP000308092"/>
    </source>
</evidence>